<accession>A0A9P7YID5</accession>
<comment type="caution">
    <text evidence="1">The sequence shown here is derived from an EMBL/GenBank/DDBJ whole genome shotgun (WGS) entry which is preliminary data.</text>
</comment>
<keyword evidence="2" id="KW-1185">Reference proteome</keyword>
<gene>
    <name evidence="1" type="ORF">BJ875DRAFT_441691</name>
</gene>
<dbReference type="Proteomes" id="UP000824998">
    <property type="component" value="Unassembled WGS sequence"/>
</dbReference>
<evidence type="ECO:0000313" key="1">
    <source>
        <dbReference type="EMBL" id="KAG9234026.1"/>
    </source>
</evidence>
<reference evidence="1" key="1">
    <citation type="journal article" date="2021" name="IMA Fungus">
        <title>Genomic characterization of three marine fungi, including Emericellopsis atlantica sp. nov. with signatures of a generalist lifestyle and marine biomass degradation.</title>
        <authorList>
            <person name="Hagestad O.C."/>
            <person name="Hou L."/>
            <person name="Andersen J.H."/>
            <person name="Hansen E.H."/>
            <person name="Altermark B."/>
            <person name="Li C."/>
            <person name="Kuhnert E."/>
            <person name="Cox R.J."/>
            <person name="Crous P.W."/>
            <person name="Spatafora J.W."/>
            <person name="Lail K."/>
            <person name="Amirebrahimi M."/>
            <person name="Lipzen A."/>
            <person name="Pangilinan J."/>
            <person name="Andreopoulos W."/>
            <person name="Hayes R.D."/>
            <person name="Ng V."/>
            <person name="Grigoriev I.V."/>
            <person name="Jackson S.A."/>
            <person name="Sutton T.D.S."/>
            <person name="Dobson A.D.W."/>
            <person name="Rama T."/>
        </authorList>
    </citation>
    <scope>NUCLEOTIDE SEQUENCE</scope>
    <source>
        <strain evidence="1">TRa018bII</strain>
    </source>
</reference>
<dbReference type="OrthoDB" id="3556612at2759"/>
<sequence>MRRSYTLAEWMESIAPPKYSSFGWLGESRDGSDIASEHIESINEKLKPILQIDTPERAIFLKGQLRGKELSSSGLPVDDDLVWSALRDFYSRSWFNPLWVLQEVALYKQLVVALGNRRVAWDLLVTFGFLLPVDKIYGLLGLIDPDFASQIVVGYSWEAQKN</sequence>
<evidence type="ECO:0008006" key="3">
    <source>
        <dbReference type="Google" id="ProtNLM"/>
    </source>
</evidence>
<dbReference type="AlphaFoldDB" id="A0A9P7YID5"/>
<protein>
    <recommendedName>
        <fullName evidence="3">Heterokaryon incompatibility domain-containing protein</fullName>
    </recommendedName>
</protein>
<proteinExistence type="predicted"/>
<organism evidence="1 2">
    <name type="scientific">Amylocarpus encephaloides</name>
    <dbReference type="NCBI Taxonomy" id="45428"/>
    <lineage>
        <taxon>Eukaryota</taxon>
        <taxon>Fungi</taxon>
        <taxon>Dikarya</taxon>
        <taxon>Ascomycota</taxon>
        <taxon>Pezizomycotina</taxon>
        <taxon>Leotiomycetes</taxon>
        <taxon>Helotiales</taxon>
        <taxon>Helotiales incertae sedis</taxon>
        <taxon>Amylocarpus</taxon>
    </lineage>
</organism>
<dbReference type="EMBL" id="MU251478">
    <property type="protein sequence ID" value="KAG9234026.1"/>
    <property type="molecule type" value="Genomic_DNA"/>
</dbReference>
<evidence type="ECO:0000313" key="2">
    <source>
        <dbReference type="Proteomes" id="UP000824998"/>
    </source>
</evidence>
<name>A0A9P7YID5_9HELO</name>